<dbReference type="EMBL" id="CP013652">
    <property type="protein sequence ID" value="ALS25068.1"/>
    <property type="molecule type" value="Genomic_DNA"/>
</dbReference>
<protein>
    <submittedName>
        <fullName evidence="1">Uncharacterized protein</fullName>
    </submittedName>
</protein>
<proteinExistence type="predicted"/>
<organism evidence="1 2">
    <name type="scientific">Paenibacillus naphthalenovorans</name>
    <dbReference type="NCBI Taxonomy" id="162209"/>
    <lineage>
        <taxon>Bacteria</taxon>
        <taxon>Bacillati</taxon>
        <taxon>Bacillota</taxon>
        <taxon>Bacilli</taxon>
        <taxon>Bacillales</taxon>
        <taxon>Paenibacillaceae</taxon>
        <taxon>Paenibacillus</taxon>
    </lineage>
</organism>
<evidence type="ECO:0000313" key="2">
    <source>
        <dbReference type="Proteomes" id="UP000061660"/>
    </source>
</evidence>
<gene>
    <name evidence="1" type="ORF">IJ22_48060</name>
</gene>
<accession>A0A0U2UPW6</accession>
<dbReference type="Proteomes" id="UP000061660">
    <property type="component" value="Chromosome"/>
</dbReference>
<name>A0A0U2UPW6_9BACL</name>
<evidence type="ECO:0000313" key="1">
    <source>
        <dbReference type="EMBL" id="ALS25068.1"/>
    </source>
</evidence>
<dbReference type="PATRIC" id="fig|162209.4.peg.5067"/>
<dbReference type="AlphaFoldDB" id="A0A0U2UPW6"/>
<sequence length="74" mass="8660">MQTGKNSNKPHRLRRMLTSFDKHNKAAKIASMDAYTVKKQDLNFYIPRSRNLSMDKTYSVGVSYKLFDDVIQFL</sequence>
<dbReference type="STRING" id="162209.IJ22_48060"/>
<keyword evidence="2" id="KW-1185">Reference proteome</keyword>
<reference evidence="2" key="1">
    <citation type="submission" date="2015-12" db="EMBL/GenBank/DDBJ databases">
        <title>Complete genome sequences of two moderately thermophilic Paenibacillus species.</title>
        <authorList>
            <person name="Butler R.III."/>
            <person name="Wang J."/>
            <person name="Stark B.C."/>
            <person name="Pombert J.-F."/>
        </authorList>
    </citation>
    <scope>NUCLEOTIDE SEQUENCE [LARGE SCALE GENOMIC DNA]</scope>
    <source>
        <strain evidence="2">32O-Y</strain>
    </source>
</reference>
<dbReference type="KEGG" id="pnp:IJ22_48060"/>
<reference evidence="1 2" key="2">
    <citation type="journal article" date="2016" name="Genome Announc.">
        <title>Complete Genome Sequences of Two Interactive Moderate Thermophiles, Paenibacillus napthalenovorans 32O-Y and Paenibacillus sp. 32O-W.</title>
        <authorList>
            <person name="Butler R.R.III."/>
            <person name="Wang J."/>
            <person name="Stark B.C."/>
            <person name="Pombert J.F."/>
        </authorList>
    </citation>
    <scope>NUCLEOTIDE SEQUENCE [LARGE SCALE GENOMIC DNA]</scope>
    <source>
        <strain evidence="1 2">32O-Y</strain>
    </source>
</reference>